<organism evidence="1">
    <name type="scientific">Schizaphis graminum</name>
    <name type="common">Green bug aphid</name>
    <dbReference type="NCBI Taxonomy" id="13262"/>
    <lineage>
        <taxon>Eukaryota</taxon>
        <taxon>Metazoa</taxon>
        <taxon>Ecdysozoa</taxon>
        <taxon>Arthropoda</taxon>
        <taxon>Hexapoda</taxon>
        <taxon>Insecta</taxon>
        <taxon>Pterygota</taxon>
        <taxon>Neoptera</taxon>
        <taxon>Paraneoptera</taxon>
        <taxon>Hemiptera</taxon>
        <taxon>Sternorrhyncha</taxon>
        <taxon>Aphidomorpha</taxon>
        <taxon>Aphidoidea</taxon>
        <taxon>Aphididae</taxon>
        <taxon>Aphidini</taxon>
        <taxon>Schizaphis</taxon>
    </lineage>
</organism>
<gene>
    <name evidence="1" type="ORF">g.43678</name>
</gene>
<accession>A0A2S2NTX4</accession>
<proteinExistence type="predicted"/>
<evidence type="ECO:0000313" key="1">
    <source>
        <dbReference type="EMBL" id="MBY20609.1"/>
    </source>
</evidence>
<name>A0A2S2NTX4_SCHGA</name>
<reference evidence="1" key="1">
    <citation type="submission" date="2018-04" db="EMBL/GenBank/DDBJ databases">
        <title>Transcriptome of Schizaphis graminum biotype I.</title>
        <authorList>
            <person name="Scully E.D."/>
            <person name="Geib S.M."/>
            <person name="Palmer N.A."/>
            <person name="Koch K."/>
            <person name="Bradshaw J."/>
            <person name="Heng-Moss T."/>
            <person name="Sarath G."/>
        </authorList>
    </citation>
    <scope>NUCLEOTIDE SEQUENCE</scope>
</reference>
<dbReference type="AlphaFoldDB" id="A0A2S2NTX4"/>
<sequence length="119" mass="13947">MKKIIKEKCHADEFLTLKDVSAYQQFCISSYNNITVYAELRKCENMFFSTTFLYRGSILVESRYDRVSGRAKLNSRGVMTINFLFFQKRKALITGRLAVSFISQSETRKRPSYYNIDLP</sequence>
<dbReference type="EMBL" id="GGMR01007990">
    <property type="protein sequence ID" value="MBY20609.1"/>
    <property type="molecule type" value="Transcribed_RNA"/>
</dbReference>
<protein>
    <submittedName>
        <fullName evidence="1">Uncharacterized protein</fullName>
    </submittedName>
</protein>